<dbReference type="PROSITE" id="PS01108">
    <property type="entry name" value="RIBOSOMAL_L24"/>
    <property type="match status" value="1"/>
</dbReference>
<dbReference type="AlphaFoldDB" id="A0A0F9U9D4"/>
<proteinExistence type="predicted"/>
<dbReference type="EMBL" id="LAZR01000785">
    <property type="protein sequence ID" value="KKN57856.1"/>
    <property type="molecule type" value="Genomic_DNA"/>
</dbReference>
<evidence type="ECO:0000313" key="4">
    <source>
        <dbReference type="EMBL" id="KKN57856.1"/>
    </source>
</evidence>
<dbReference type="InterPro" id="IPR041988">
    <property type="entry name" value="Ribosomal_uL24_KOW"/>
</dbReference>
<accession>A0A0F9U9D4</accession>
<reference evidence="4" key="1">
    <citation type="journal article" date="2015" name="Nature">
        <title>Complex archaea that bridge the gap between prokaryotes and eukaryotes.</title>
        <authorList>
            <person name="Spang A."/>
            <person name="Saw J.H."/>
            <person name="Jorgensen S.L."/>
            <person name="Zaremba-Niedzwiedzka K."/>
            <person name="Martijn J."/>
            <person name="Lind A.E."/>
            <person name="van Eijk R."/>
            <person name="Schleper C."/>
            <person name="Guy L."/>
            <person name="Ettema T.J."/>
        </authorList>
    </citation>
    <scope>NUCLEOTIDE SEQUENCE</scope>
</reference>
<dbReference type="InterPro" id="IPR005824">
    <property type="entry name" value="KOW"/>
</dbReference>
<dbReference type="GO" id="GO:1990904">
    <property type="term" value="C:ribonucleoprotein complex"/>
    <property type="evidence" value="ECO:0007669"/>
    <property type="project" value="UniProtKB-KW"/>
</dbReference>
<organism evidence="4">
    <name type="scientific">marine sediment metagenome</name>
    <dbReference type="NCBI Taxonomy" id="412755"/>
    <lineage>
        <taxon>unclassified sequences</taxon>
        <taxon>metagenomes</taxon>
        <taxon>ecological metagenomes</taxon>
    </lineage>
</organism>
<dbReference type="InterPro" id="IPR005825">
    <property type="entry name" value="Ribosomal_uL24_CS"/>
</dbReference>
<sequence length="875" mass="98334">MPEADFEKTFADLAHARLRDRAPGMLDHLVGFQLLEKSEDDTHAVGVWGFKIGNEWMYAPVFFLNGQLKGDELLYLKSQDSFVPLKENWINYLLNRRPHILGEPEELKPNELGMKHPDFNVLTRPPHSGSKYAKAGDLRNLTDYLNEAVHDDFKDFIPVIVSPPNGGKRAALNDRMSVTGFIRRAGKKAATMLIQTMRKHADFADAILTFYSMEDIIKAAEYAFATKEAKDYPVNHPYLNDRVKIVTGKSKGKTGVITSVHKTETQLDDQEDDGTKVEKRRTDYNVIVTLTDGTLFPTSNPSEDLVDYSESDKAVTAKEAATGDKKIEGTAPRVTVMLADRANVNDLGTAMLSDNEKEQLQRDRYLVKDRRGDNQVASVYHRQIGKTLQNPAFSGYCRMLLSTGSFSPMLIILSPHGDPGRTDGDKGQAVIVNLEKGNRIRCVHPKQLFVDNEGHAVEAWEKRFNALPESSAAREKDKVIFVNAKCEGSVPFFIRRRIVSEDGQTMLYGDFDRYPYTVDPEKTRKLLYPKARGRVFNPSDAHSRYDSDGSGLTVGRAYGYDHCFIITGKDGKKITQIGNDHFVPNGFKMIRVNPKDIESWTLREYARERKGETINGVKLPPRVPDGEELASPQTLADIEMQLFKSGMLTVMQPITDGIQFWLSIGGQPGPTMSKIAAIKDLVVRHNLREKDALFLLKQARKTDVPEFIIKQAQQPSMPAIPEQQMGYETGLNVPVIYPQTELIPSDTALPSRGEEMYDMDATFRAQQAAATGQKEVLDTSVVSGLVKTMDPEAAIDSYIGDLMLSLDRIGRILFMYYWHYEKFKERYGAQDMPELEDNLKNVFDNLGDLTLFLKQKTIEPEVTGATAEAELSEVM</sequence>
<keyword evidence="1" id="KW-0689">Ribosomal protein</keyword>
<dbReference type="GO" id="GO:0003723">
    <property type="term" value="F:RNA binding"/>
    <property type="evidence" value="ECO:0007669"/>
    <property type="project" value="InterPro"/>
</dbReference>
<dbReference type="GO" id="GO:0003735">
    <property type="term" value="F:structural constituent of ribosome"/>
    <property type="evidence" value="ECO:0007669"/>
    <property type="project" value="InterPro"/>
</dbReference>
<dbReference type="CDD" id="cd06089">
    <property type="entry name" value="KOW_RPL26"/>
    <property type="match status" value="1"/>
</dbReference>
<comment type="caution">
    <text evidence="4">The sequence shown here is derived from an EMBL/GenBank/DDBJ whole genome shotgun (WGS) entry which is preliminary data.</text>
</comment>
<dbReference type="GO" id="GO:0006412">
    <property type="term" value="P:translation"/>
    <property type="evidence" value="ECO:0007669"/>
    <property type="project" value="InterPro"/>
</dbReference>
<evidence type="ECO:0000259" key="3">
    <source>
        <dbReference type="SMART" id="SM00739"/>
    </source>
</evidence>
<gene>
    <name evidence="4" type="ORF">LCGC14_0557890</name>
</gene>
<feature type="domain" description="KOW" evidence="3">
    <location>
        <begin position="236"/>
        <end position="263"/>
    </location>
</feature>
<evidence type="ECO:0000256" key="1">
    <source>
        <dbReference type="ARBA" id="ARBA00022980"/>
    </source>
</evidence>
<dbReference type="SMART" id="SM00739">
    <property type="entry name" value="KOW"/>
    <property type="match status" value="1"/>
</dbReference>
<keyword evidence="2" id="KW-0687">Ribonucleoprotein</keyword>
<evidence type="ECO:0000256" key="2">
    <source>
        <dbReference type="ARBA" id="ARBA00023274"/>
    </source>
</evidence>
<protein>
    <recommendedName>
        <fullName evidence="3">KOW domain-containing protein</fullName>
    </recommendedName>
</protein>
<dbReference type="GO" id="GO:0005840">
    <property type="term" value="C:ribosome"/>
    <property type="evidence" value="ECO:0007669"/>
    <property type="project" value="UniProtKB-KW"/>
</dbReference>
<name>A0A0F9U9D4_9ZZZZ</name>